<evidence type="ECO:0000313" key="2">
    <source>
        <dbReference type="EMBL" id="WNQ09830.1"/>
    </source>
</evidence>
<keyword evidence="1" id="KW-0802">TPR repeat</keyword>
<feature type="repeat" description="TPR" evidence="1">
    <location>
        <begin position="169"/>
        <end position="202"/>
    </location>
</feature>
<reference evidence="2 3" key="1">
    <citation type="submission" date="2022-02" db="EMBL/GenBank/DDBJ databases">
        <title>Paenibacillus sp. MBLB1776 Whole Genome Shotgun Sequencing.</title>
        <authorList>
            <person name="Hwang C.Y."/>
            <person name="Cho E.-S."/>
            <person name="Seo M.-J."/>
        </authorList>
    </citation>
    <scope>NUCLEOTIDE SEQUENCE [LARGE SCALE GENOMIC DNA]</scope>
    <source>
        <strain evidence="2 3">MBLB1776</strain>
    </source>
</reference>
<dbReference type="Proteomes" id="UP001305702">
    <property type="component" value="Chromosome"/>
</dbReference>
<dbReference type="InterPro" id="IPR019734">
    <property type="entry name" value="TPR_rpt"/>
</dbReference>
<protein>
    <submittedName>
        <fullName evidence="2">Tetratricopeptide repeat protein</fullName>
    </submittedName>
</protein>
<evidence type="ECO:0000313" key="3">
    <source>
        <dbReference type="Proteomes" id="UP001305702"/>
    </source>
</evidence>
<dbReference type="Pfam" id="PF13181">
    <property type="entry name" value="TPR_8"/>
    <property type="match status" value="1"/>
</dbReference>
<evidence type="ECO:0000256" key="1">
    <source>
        <dbReference type="PROSITE-ProRule" id="PRU00339"/>
    </source>
</evidence>
<dbReference type="EMBL" id="CP130318">
    <property type="protein sequence ID" value="WNQ09830.1"/>
    <property type="molecule type" value="Genomic_DNA"/>
</dbReference>
<name>A0AA96LCS6_9BACL</name>
<keyword evidence="3" id="KW-1185">Reference proteome</keyword>
<dbReference type="InterPro" id="IPR011990">
    <property type="entry name" value="TPR-like_helical_dom_sf"/>
</dbReference>
<dbReference type="AlphaFoldDB" id="A0AA96LCS6"/>
<dbReference type="SMART" id="SM00028">
    <property type="entry name" value="TPR"/>
    <property type="match status" value="2"/>
</dbReference>
<organism evidence="2 3">
    <name type="scientific">Paenibacillus aurantius</name>
    <dbReference type="NCBI Taxonomy" id="2918900"/>
    <lineage>
        <taxon>Bacteria</taxon>
        <taxon>Bacillati</taxon>
        <taxon>Bacillota</taxon>
        <taxon>Bacilli</taxon>
        <taxon>Bacillales</taxon>
        <taxon>Paenibacillaceae</taxon>
        <taxon>Paenibacillus</taxon>
    </lineage>
</organism>
<dbReference type="Pfam" id="PF13432">
    <property type="entry name" value="TPR_16"/>
    <property type="match status" value="1"/>
</dbReference>
<dbReference type="RefSeq" id="WP_315603604.1">
    <property type="nucleotide sequence ID" value="NZ_CP130318.1"/>
</dbReference>
<sequence length="220" mass="25872">MSKILLFAALVWLTGSPIRALIVFLIILYFLDRRFLGLTPSIGKPIRRNRRLARLRQQLRAQPHDTRGKLEAARLLVEKKKYREAARYLEDILPVMDDSAEVLTELGLCRIKLGELEEGERLVLNGLELNPRVHYGEPYLRLGEVFASSQPDKAIRYLESFRELNTSSCEAYYRLGMLYKKLGREQEAKEAFRETVDIYRSLPKYKRRTERRWAILARFR</sequence>
<gene>
    <name evidence="2" type="ORF">MJA45_19675</name>
</gene>
<dbReference type="KEGG" id="paun:MJA45_19675"/>
<dbReference type="SUPFAM" id="SSF48452">
    <property type="entry name" value="TPR-like"/>
    <property type="match status" value="1"/>
</dbReference>
<proteinExistence type="predicted"/>
<accession>A0AA96LCS6</accession>
<dbReference type="Gene3D" id="1.25.40.10">
    <property type="entry name" value="Tetratricopeptide repeat domain"/>
    <property type="match status" value="1"/>
</dbReference>
<dbReference type="PROSITE" id="PS50005">
    <property type="entry name" value="TPR"/>
    <property type="match status" value="1"/>
</dbReference>